<dbReference type="InterPro" id="IPR006691">
    <property type="entry name" value="GyrA/parC_rep"/>
</dbReference>
<keyword evidence="8" id="KW-0963">Cytoplasm</keyword>
<feature type="compositionally biased region" description="Low complexity" evidence="10">
    <location>
        <begin position="848"/>
        <end position="865"/>
    </location>
</feature>
<comment type="subcellular location">
    <subcellularLocation>
        <location evidence="8">Cytoplasm</location>
    </subcellularLocation>
</comment>
<dbReference type="Pfam" id="PF00521">
    <property type="entry name" value="DNA_topoisoIV"/>
    <property type="match status" value="1"/>
</dbReference>
<dbReference type="CDD" id="cd00187">
    <property type="entry name" value="TOP4c"/>
    <property type="match status" value="1"/>
</dbReference>
<dbReference type="GO" id="GO:0034335">
    <property type="term" value="F:DNA negative supercoiling activity"/>
    <property type="evidence" value="ECO:0007669"/>
    <property type="project" value="UniProtKB-ARBA"/>
</dbReference>
<evidence type="ECO:0000256" key="6">
    <source>
        <dbReference type="ARBA" id="ARBA00023125"/>
    </source>
</evidence>
<dbReference type="OrthoDB" id="9806486at2"/>
<dbReference type="InterPro" id="IPR002205">
    <property type="entry name" value="Topo_IIA_dom_A"/>
</dbReference>
<dbReference type="Gene3D" id="2.120.10.90">
    <property type="entry name" value="DNA gyrase/topoisomerase IV, subunit A, C-terminal"/>
    <property type="match status" value="1"/>
</dbReference>
<comment type="subunit">
    <text evidence="8">Heterotetramer, composed of two GyrA and two GyrB chains. In the heterotetramer, GyrA contains the active site tyrosine that forms a transient covalent intermediate with DNA, while GyrB binds cofactors and catalyzes ATP hydrolysis.</text>
</comment>
<organism evidence="12 13">
    <name type="scientific">Pseudoxanthomonas taiwanensis J19</name>
    <dbReference type="NCBI Taxonomy" id="935569"/>
    <lineage>
        <taxon>Bacteria</taxon>
        <taxon>Pseudomonadati</taxon>
        <taxon>Pseudomonadota</taxon>
        <taxon>Gammaproteobacteria</taxon>
        <taxon>Lysobacterales</taxon>
        <taxon>Lysobacteraceae</taxon>
        <taxon>Pseudoxanthomonas</taxon>
    </lineage>
</organism>
<dbReference type="FunFam" id="3.90.199.10:FF:000001">
    <property type="entry name" value="DNA gyrase subunit A"/>
    <property type="match status" value="1"/>
</dbReference>
<comment type="similarity">
    <text evidence="2 8">Belongs to the type II topoisomerase GyrA/ParC subunit family.</text>
</comment>
<dbReference type="PROSITE" id="PS52040">
    <property type="entry name" value="TOPO_IIA"/>
    <property type="match status" value="1"/>
</dbReference>
<comment type="caution">
    <text evidence="12">The sequence shown here is derived from an EMBL/GenBank/DDBJ whole genome shotgun (WGS) entry which is preliminary data.</text>
</comment>
<gene>
    <name evidence="8" type="primary">gyrA</name>
    <name evidence="12" type="ORF">L613_006800000050</name>
</gene>
<keyword evidence="6 8" id="KW-0238">DNA-binding</keyword>
<dbReference type="GO" id="GO:0006265">
    <property type="term" value="P:DNA topological change"/>
    <property type="evidence" value="ECO:0007669"/>
    <property type="project" value="UniProtKB-UniRule"/>
</dbReference>
<dbReference type="EC" id="5.6.2.2" evidence="8"/>
<dbReference type="InterPro" id="IPR013758">
    <property type="entry name" value="Topo_IIA_A/C_ab"/>
</dbReference>
<dbReference type="AlphaFoldDB" id="A0A562D5J7"/>
<evidence type="ECO:0000256" key="8">
    <source>
        <dbReference type="HAMAP-Rule" id="MF_01897"/>
    </source>
</evidence>
<dbReference type="PANTHER" id="PTHR43493:SF5">
    <property type="entry name" value="DNA GYRASE SUBUNIT A, CHLOROPLASTIC_MITOCHONDRIAL"/>
    <property type="match status" value="1"/>
</dbReference>
<dbReference type="InterPro" id="IPR050220">
    <property type="entry name" value="Type_II_DNA_Topoisomerases"/>
</dbReference>
<dbReference type="InterPro" id="IPR005743">
    <property type="entry name" value="GyrA"/>
</dbReference>
<accession>A0A562D5J7</accession>
<dbReference type="FunFam" id="2.120.10.90:FF:000004">
    <property type="entry name" value="DNA gyrase subunit A"/>
    <property type="match status" value="1"/>
</dbReference>
<evidence type="ECO:0000256" key="7">
    <source>
        <dbReference type="ARBA" id="ARBA00023235"/>
    </source>
</evidence>
<keyword evidence="7 8" id="KW-0413">Isomerase</keyword>
<dbReference type="Gene3D" id="3.30.1360.40">
    <property type="match status" value="1"/>
</dbReference>
<feature type="active site" description="O-(5'-phospho-DNA)-tyrosine intermediate" evidence="8 9">
    <location>
        <position position="122"/>
    </location>
</feature>
<feature type="region of interest" description="Disordered" evidence="10">
    <location>
        <begin position="841"/>
        <end position="865"/>
    </location>
</feature>
<dbReference type="RefSeq" id="WP_028914650.1">
    <property type="nucleotide sequence ID" value="NZ_VLJS01000100.1"/>
</dbReference>
<keyword evidence="3 8" id="KW-0547">Nucleotide-binding</keyword>
<dbReference type="HAMAP" id="MF_01897">
    <property type="entry name" value="GyrA"/>
    <property type="match status" value="1"/>
</dbReference>
<name>A0A562D5J7_9GAMM</name>
<evidence type="ECO:0000313" key="12">
    <source>
        <dbReference type="EMBL" id="TWH04830.1"/>
    </source>
</evidence>
<dbReference type="NCBIfam" id="NF004044">
    <property type="entry name" value="PRK05561.1"/>
    <property type="match status" value="1"/>
</dbReference>
<dbReference type="FunFam" id="3.30.1360.40:FF:000002">
    <property type="entry name" value="DNA gyrase subunit A"/>
    <property type="match status" value="1"/>
</dbReference>
<comment type="miscellaneous">
    <text evidence="8">Few gyrases are as efficient as E.coli at forming negative supercoils. Not all organisms have 2 type II topoisomerases; in organisms with a single type II topoisomerase this enzyme also has to decatenate newly replicated chromosomes.</text>
</comment>
<keyword evidence="13" id="KW-1185">Reference proteome</keyword>
<evidence type="ECO:0000256" key="3">
    <source>
        <dbReference type="ARBA" id="ARBA00022741"/>
    </source>
</evidence>
<reference evidence="12 13" key="1">
    <citation type="submission" date="2019-07" db="EMBL/GenBank/DDBJ databases">
        <title>Genome sequencing of lignin-degrading bacterial isolates.</title>
        <authorList>
            <person name="Gladden J."/>
        </authorList>
    </citation>
    <scope>NUCLEOTIDE SEQUENCE [LARGE SCALE GENOMIC DNA]</scope>
    <source>
        <strain evidence="12 13">J19</strain>
    </source>
</reference>
<dbReference type="InterPro" id="IPR035516">
    <property type="entry name" value="Gyrase/topoIV_suA_C"/>
</dbReference>
<evidence type="ECO:0000259" key="11">
    <source>
        <dbReference type="PROSITE" id="PS52040"/>
    </source>
</evidence>
<comment type="function">
    <text evidence="8">A type II topoisomerase that negatively supercoils closed circular double-stranded (ds) DNA in an ATP-dependent manner to modulate DNA topology and maintain chromosomes in an underwound state. Negative supercoiling favors strand separation, and DNA replication, transcription, recombination and repair, all of which involve strand separation. Also able to catalyze the interconversion of other topological isomers of dsDNA rings, including catenanes and knotted rings. Type II topoisomerases break and join 2 DNA strands simultaneously in an ATP-dependent manner.</text>
</comment>
<evidence type="ECO:0000256" key="2">
    <source>
        <dbReference type="ARBA" id="ARBA00008263"/>
    </source>
</evidence>
<evidence type="ECO:0000313" key="13">
    <source>
        <dbReference type="Proteomes" id="UP000321583"/>
    </source>
</evidence>
<keyword evidence="4 8" id="KW-0067">ATP-binding</keyword>
<evidence type="ECO:0000256" key="10">
    <source>
        <dbReference type="SAM" id="MobiDB-lite"/>
    </source>
</evidence>
<dbReference type="SMART" id="SM00434">
    <property type="entry name" value="TOP4c"/>
    <property type="match status" value="1"/>
</dbReference>
<dbReference type="Pfam" id="PF03989">
    <property type="entry name" value="DNA_gyraseA_C"/>
    <property type="match status" value="6"/>
</dbReference>
<dbReference type="GO" id="GO:0006261">
    <property type="term" value="P:DNA-templated DNA replication"/>
    <property type="evidence" value="ECO:0007669"/>
    <property type="project" value="UniProtKB-UniRule"/>
</dbReference>
<evidence type="ECO:0000256" key="4">
    <source>
        <dbReference type="ARBA" id="ARBA00022840"/>
    </source>
</evidence>
<dbReference type="GO" id="GO:0009330">
    <property type="term" value="C:DNA topoisomerase type II (double strand cut, ATP-hydrolyzing) complex"/>
    <property type="evidence" value="ECO:0007669"/>
    <property type="project" value="TreeGrafter"/>
</dbReference>
<dbReference type="SUPFAM" id="SSF56719">
    <property type="entry name" value="Type II DNA topoisomerase"/>
    <property type="match status" value="1"/>
</dbReference>
<protein>
    <recommendedName>
        <fullName evidence="8">DNA gyrase subunit A</fullName>
        <ecNumber evidence="8">5.6.2.2</ecNumber>
    </recommendedName>
</protein>
<dbReference type="PANTHER" id="PTHR43493">
    <property type="entry name" value="DNA GYRASE/TOPOISOMERASE SUBUNIT A"/>
    <property type="match status" value="1"/>
</dbReference>
<sequence length="865" mass="95385">MTDLAKEIIPVNLEDEMRRSYLDYAMSVIVGRALPDVRDGLKPVHRRVLYAMNELGAHSNKPYYKSARIVGDVIGKYHPHGDQSVYDTLVRMAQPFSLRYLLVDGQGNFGSVDGDSAAAMRYTEARMARITHELLADIDKETVDFQPNYDEKELEPSVMPTRFPNLLVNGSAGIAVGMATNIPPHNLTEVVNGLLALIDDPELDVGALMQHIPGPDFPTAGIINGVGGIQLAYRTGRGRVRIRARAEIEVADNGRESIIVTEIPYQVNKARLIEKIAELVKEKKIEGISELRDESDKDGMRIYIEVKRGESAEVVLNNLYQQTQLESVFGINMVALVDGRPQLVNLKQILEAFLRHRREVVTRRTIFELRKARARAHVLEGLTVALANIDEMIELIKTSENPQVAKERMLGRTWEPGLVGALLAAAGAEASRPDDLPAGVGLVEGMYRLTEVQAQQILEMRLHRLTGLEQEKLTEEYRQLLETIRGLIEILEDPEVLRQVIRTELNELKAEYGDDRRSEIRASEEDLDILDLIAPEDVVVTLSHAGYAKRQPVSAYRAQKRGGRGRAAAATKDEDFIDRLWLVNTHDTLLTFTSSGKVFWLPVHQLPEAGSNARGRPIINWIPLEEGERVQAVLPVREYAEGQYVFFATRNGTVKKTPLTEFAFRLARGKIAINLDQDDALVGVALTDGGRDVMLFASNGKAVRFDESEVRAMGRTATGVRGIRLAEGEHVVSLVVPDGEGDILTASERGYGKRTPLSEYPKKGRGTQGVIAIQTSERNGRLVGAIQLSEQHEVLLISDAGTLVRTRAAEISQVGRNTQGVTLIRLAEGESLQAVERVDASLDDAEEGVQPAAAEPAGAEAPPAG</sequence>
<feature type="domain" description="Topo IIA-type catalytic" evidence="11">
    <location>
        <begin position="34"/>
        <end position="532"/>
    </location>
</feature>
<evidence type="ECO:0000256" key="1">
    <source>
        <dbReference type="ARBA" id="ARBA00000185"/>
    </source>
</evidence>
<dbReference type="NCBIfam" id="TIGR01063">
    <property type="entry name" value="gyrA"/>
    <property type="match status" value="1"/>
</dbReference>
<dbReference type="InterPro" id="IPR013760">
    <property type="entry name" value="Topo_IIA-like_dom_sf"/>
</dbReference>
<dbReference type="Gene3D" id="1.10.268.10">
    <property type="entry name" value="Topoisomerase, domain 3"/>
    <property type="match status" value="1"/>
</dbReference>
<dbReference type="GO" id="GO:0005737">
    <property type="term" value="C:cytoplasm"/>
    <property type="evidence" value="ECO:0007669"/>
    <property type="project" value="UniProtKB-SubCell"/>
</dbReference>
<dbReference type="Proteomes" id="UP000321583">
    <property type="component" value="Unassembled WGS sequence"/>
</dbReference>
<dbReference type="InterPro" id="IPR013757">
    <property type="entry name" value="Topo_IIA_A_a_sf"/>
</dbReference>
<dbReference type="GO" id="GO:0003677">
    <property type="term" value="F:DNA binding"/>
    <property type="evidence" value="ECO:0007669"/>
    <property type="project" value="UniProtKB-UniRule"/>
</dbReference>
<proteinExistence type="inferred from homology"/>
<dbReference type="GO" id="GO:0005694">
    <property type="term" value="C:chromosome"/>
    <property type="evidence" value="ECO:0007669"/>
    <property type="project" value="InterPro"/>
</dbReference>
<evidence type="ECO:0000256" key="9">
    <source>
        <dbReference type="PROSITE-ProRule" id="PRU01384"/>
    </source>
</evidence>
<dbReference type="NCBIfam" id="NF004043">
    <property type="entry name" value="PRK05560.1"/>
    <property type="match status" value="1"/>
</dbReference>
<keyword evidence="5 8" id="KW-0799">Topoisomerase</keyword>
<dbReference type="EMBL" id="VLJS01000100">
    <property type="protein sequence ID" value="TWH04830.1"/>
    <property type="molecule type" value="Genomic_DNA"/>
</dbReference>
<evidence type="ECO:0000256" key="5">
    <source>
        <dbReference type="ARBA" id="ARBA00023029"/>
    </source>
</evidence>
<comment type="catalytic activity">
    <reaction evidence="1 8 9">
        <text>ATP-dependent breakage, passage and rejoining of double-stranded DNA.</text>
        <dbReference type="EC" id="5.6.2.2"/>
    </reaction>
</comment>
<dbReference type="Gene3D" id="3.90.199.10">
    <property type="entry name" value="Topoisomerase II, domain 5"/>
    <property type="match status" value="1"/>
</dbReference>
<dbReference type="SUPFAM" id="SSF101904">
    <property type="entry name" value="GyrA/ParC C-terminal domain-like"/>
    <property type="match status" value="1"/>
</dbReference>
<feature type="short sequence motif" description="GyrA-box" evidence="8">
    <location>
        <begin position="559"/>
        <end position="565"/>
    </location>
</feature>
<dbReference type="GO" id="GO:0005524">
    <property type="term" value="F:ATP binding"/>
    <property type="evidence" value="ECO:0007669"/>
    <property type="project" value="UniProtKB-UniRule"/>
</dbReference>